<name>A0A6M1LIM0_9PROT</name>
<sequence>MQHWPQGELGRSSATADEQQARASGPFAALLAQPLLLVAANLVVAVLYAGLGAAVGLFFARYGLFPAPIWLPAGIAAVATLVGGIRLVPGIFAGSFAVNGLLLDAGLLTAALISVSNSLGPWVGAVLTRALRPPTGLFTRLRGVLGFVAGGVLLQSMLTALGGTAALLLVAGLPLDDAYSVFSRWVLCDAGGVFFFAPALMLWIGAERTPAVPGHRMAPGDAAVFGATAALTALLFALPPPLADLVQPEAVVLLTIPVTWVTLRISLRAAYSLLTLISVVATVGTLAGLGPFQPDAVANPLRAVGMMIVLMATNALALMALLSERREAEARLAEGNARLTEEVADRTAELRYRAETDDLTGIGNRGHFLRSLAAHIATARRDGGPLSLILLDLDQFRLLNDMRGHAAGDAALQAVAKLVAGRLEGMPANLGRLGGEVFAVSLPGLDANAASALAEAMRAAVARHNFATEGDAAPVRLTASLGVTGLLPRDQAAEDMLKRADAAVFLAKAKGRNRVELRMVSEVPKEMRASSLSR</sequence>
<evidence type="ECO:0000256" key="3">
    <source>
        <dbReference type="ARBA" id="ARBA00022475"/>
    </source>
</evidence>
<feature type="transmembrane region" description="Helical" evidence="7">
    <location>
        <begin position="182"/>
        <end position="206"/>
    </location>
</feature>
<dbReference type="CDD" id="cd01949">
    <property type="entry name" value="GGDEF"/>
    <property type="match status" value="1"/>
</dbReference>
<dbReference type="InterPro" id="IPR029787">
    <property type="entry name" value="Nucleotide_cyclase"/>
</dbReference>
<comment type="subcellular location">
    <subcellularLocation>
        <location evidence="1">Cell membrane</location>
        <topology evidence="1">Multi-pass membrane protein</topology>
    </subcellularLocation>
</comment>
<feature type="transmembrane region" description="Helical" evidence="7">
    <location>
        <begin position="67"/>
        <end position="88"/>
    </location>
</feature>
<dbReference type="InterPro" id="IPR050469">
    <property type="entry name" value="Diguanylate_Cyclase"/>
</dbReference>
<dbReference type="SUPFAM" id="SSF55073">
    <property type="entry name" value="Nucleotide cyclase"/>
    <property type="match status" value="1"/>
</dbReference>
<gene>
    <name evidence="9" type="ORF">G3576_09195</name>
</gene>
<dbReference type="PANTHER" id="PTHR45138:SF24">
    <property type="entry name" value="DIGUANYLATE CYCLASE DGCC-RELATED"/>
    <property type="match status" value="1"/>
</dbReference>
<keyword evidence="10" id="KW-1185">Reference proteome</keyword>
<dbReference type="InterPro" id="IPR043128">
    <property type="entry name" value="Rev_trsase/Diguanyl_cyclase"/>
</dbReference>
<reference evidence="9 10" key="1">
    <citation type="submission" date="2020-02" db="EMBL/GenBank/DDBJ databases">
        <authorList>
            <person name="Kim H.M."/>
            <person name="Jeon C.O."/>
        </authorList>
    </citation>
    <scope>NUCLEOTIDE SEQUENCE [LARGE SCALE GENOMIC DNA]</scope>
    <source>
        <strain evidence="9 10">PeD5</strain>
    </source>
</reference>
<feature type="transmembrane region" description="Helical" evidence="7">
    <location>
        <begin position="108"/>
        <end position="131"/>
    </location>
</feature>
<feature type="transmembrane region" description="Helical" evidence="7">
    <location>
        <begin position="301"/>
        <end position="322"/>
    </location>
</feature>
<comment type="caution">
    <text evidence="9">The sequence shown here is derived from an EMBL/GenBank/DDBJ whole genome shotgun (WGS) entry which is preliminary data.</text>
</comment>
<dbReference type="NCBIfam" id="TIGR00254">
    <property type="entry name" value="GGDEF"/>
    <property type="match status" value="1"/>
</dbReference>
<protein>
    <recommendedName>
        <fullName evidence="2">diguanylate cyclase</fullName>
        <ecNumber evidence="2">2.7.7.65</ecNumber>
    </recommendedName>
</protein>
<dbReference type="Gene3D" id="3.30.70.270">
    <property type="match status" value="1"/>
</dbReference>
<keyword evidence="6 7" id="KW-0472">Membrane</keyword>
<evidence type="ECO:0000256" key="7">
    <source>
        <dbReference type="SAM" id="Phobius"/>
    </source>
</evidence>
<dbReference type="SMART" id="SM00267">
    <property type="entry name" value="GGDEF"/>
    <property type="match status" value="1"/>
</dbReference>
<dbReference type="GO" id="GO:0043709">
    <property type="term" value="P:cell adhesion involved in single-species biofilm formation"/>
    <property type="evidence" value="ECO:0007669"/>
    <property type="project" value="TreeGrafter"/>
</dbReference>
<feature type="transmembrane region" description="Helical" evidence="7">
    <location>
        <begin position="270"/>
        <end position="289"/>
    </location>
</feature>
<reference evidence="9 10" key="2">
    <citation type="submission" date="2020-03" db="EMBL/GenBank/DDBJ databases">
        <title>Roseomonas stagni sp. nov., isolated from pond water in Japan.</title>
        <authorList>
            <person name="Furuhata K."/>
            <person name="Miyamoto H."/>
            <person name="Goto K."/>
        </authorList>
    </citation>
    <scope>NUCLEOTIDE SEQUENCE [LARGE SCALE GENOMIC DNA]</scope>
    <source>
        <strain evidence="9 10">PeD5</strain>
    </source>
</reference>
<proteinExistence type="predicted"/>
<feature type="transmembrane region" description="Helical" evidence="7">
    <location>
        <begin position="35"/>
        <end position="60"/>
    </location>
</feature>
<dbReference type="RefSeq" id="WP_164694096.1">
    <property type="nucleotide sequence ID" value="NZ_JAAIKB010000003.1"/>
</dbReference>
<evidence type="ECO:0000256" key="1">
    <source>
        <dbReference type="ARBA" id="ARBA00004651"/>
    </source>
</evidence>
<dbReference type="PROSITE" id="PS50887">
    <property type="entry name" value="GGDEF"/>
    <property type="match status" value="1"/>
</dbReference>
<evidence type="ECO:0000313" key="10">
    <source>
        <dbReference type="Proteomes" id="UP000475385"/>
    </source>
</evidence>
<feature type="transmembrane region" description="Helical" evidence="7">
    <location>
        <begin position="143"/>
        <end position="170"/>
    </location>
</feature>
<keyword evidence="5 7" id="KW-1133">Transmembrane helix</keyword>
<evidence type="ECO:0000313" key="9">
    <source>
        <dbReference type="EMBL" id="NGM20188.1"/>
    </source>
</evidence>
<evidence type="ECO:0000256" key="5">
    <source>
        <dbReference type="ARBA" id="ARBA00022989"/>
    </source>
</evidence>
<keyword evidence="3" id="KW-1003">Cell membrane</keyword>
<dbReference type="GO" id="GO:0052621">
    <property type="term" value="F:diguanylate cyclase activity"/>
    <property type="evidence" value="ECO:0007669"/>
    <property type="project" value="UniProtKB-EC"/>
</dbReference>
<feature type="domain" description="GGDEF" evidence="8">
    <location>
        <begin position="384"/>
        <end position="520"/>
    </location>
</feature>
<dbReference type="GO" id="GO:1902201">
    <property type="term" value="P:negative regulation of bacterial-type flagellum-dependent cell motility"/>
    <property type="evidence" value="ECO:0007669"/>
    <property type="project" value="TreeGrafter"/>
</dbReference>
<dbReference type="EMBL" id="JAAIKB010000003">
    <property type="protein sequence ID" value="NGM20188.1"/>
    <property type="molecule type" value="Genomic_DNA"/>
</dbReference>
<dbReference type="AlphaFoldDB" id="A0A6M1LIM0"/>
<dbReference type="EC" id="2.7.7.65" evidence="2"/>
<dbReference type="InterPro" id="IPR007895">
    <property type="entry name" value="MASE1"/>
</dbReference>
<dbReference type="InterPro" id="IPR000160">
    <property type="entry name" value="GGDEF_dom"/>
</dbReference>
<dbReference type="Pfam" id="PF05231">
    <property type="entry name" value="MASE1"/>
    <property type="match status" value="1"/>
</dbReference>
<dbReference type="Pfam" id="PF00990">
    <property type="entry name" value="GGDEF"/>
    <property type="match status" value="1"/>
</dbReference>
<evidence type="ECO:0000256" key="2">
    <source>
        <dbReference type="ARBA" id="ARBA00012528"/>
    </source>
</evidence>
<evidence type="ECO:0000259" key="8">
    <source>
        <dbReference type="PROSITE" id="PS50887"/>
    </source>
</evidence>
<dbReference type="Proteomes" id="UP000475385">
    <property type="component" value="Unassembled WGS sequence"/>
</dbReference>
<organism evidence="9 10">
    <name type="scientific">Falsiroseomonas algicola</name>
    <dbReference type="NCBI Taxonomy" id="2716930"/>
    <lineage>
        <taxon>Bacteria</taxon>
        <taxon>Pseudomonadati</taxon>
        <taxon>Pseudomonadota</taxon>
        <taxon>Alphaproteobacteria</taxon>
        <taxon>Acetobacterales</taxon>
        <taxon>Roseomonadaceae</taxon>
        <taxon>Falsiroseomonas</taxon>
    </lineage>
</organism>
<evidence type="ECO:0000256" key="6">
    <source>
        <dbReference type="ARBA" id="ARBA00023136"/>
    </source>
</evidence>
<dbReference type="GO" id="GO:0005886">
    <property type="term" value="C:plasma membrane"/>
    <property type="evidence" value="ECO:0007669"/>
    <property type="project" value="UniProtKB-SubCell"/>
</dbReference>
<keyword evidence="4 7" id="KW-0812">Transmembrane</keyword>
<evidence type="ECO:0000256" key="4">
    <source>
        <dbReference type="ARBA" id="ARBA00022692"/>
    </source>
</evidence>
<accession>A0A6M1LIM0</accession>
<dbReference type="PANTHER" id="PTHR45138">
    <property type="entry name" value="REGULATORY COMPONENTS OF SENSORY TRANSDUCTION SYSTEM"/>
    <property type="match status" value="1"/>
</dbReference>